<keyword evidence="9" id="KW-1185">Reference proteome</keyword>
<dbReference type="PROSITE" id="PS50850">
    <property type="entry name" value="MFS"/>
    <property type="match status" value="1"/>
</dbReference>
<evidence type="ECO:0000313" key="8">
    <source>
        <dbReference type="EMBL" id="GAA4485930.1"/>
    </source>
</evidence>
<dbReference type="PANTHER" id="PTHR42910">
    <property type="entry name" value="TRANSPORTER SCO4007-RELATED"/>
    <property type="match status" value="1"/>
</dbReference>
<feature type="transmembrane region" description="Helical" evidence="6">
    <location>
        <begin position="91"/>
        <end position="112"/>
    </location>
</feature>
<organism evidence="8 9">
    <name type="scientific">Actinoallomurus oryzae</name>
    <dbReference type="NCBI Taxonomy" id="502180"/>
    <lineage>
        <taxon>Bacteria</taxon>
        <taxon>Bacillati</taxon>
        <taxon>Actinomycetota</taxon>
        <taxon>Actinomycetes</taxon>
        <taxon>Streptosporangiales</taxon>
        <taxon>Thermomonosporaceae</taxon>
        <taxon>Actinoallomurus</taxon>
    </lineage>
</organism>
<feature type="transmembrane region" description="Helical" evidence="6">
    <location>
        <begin position="54"/>
        <end position="79"/>
    </location>
</feature>
<feature type="transmembrane region" description="Helical" evidence="6">
    <location>
        <begin position="291"/>
        <end position="310"/>
    </location>
</feature>
<evidence type="ECO:0000259" key="7">
    <source>
        <dbReference type="PROSITE" id="PS50850"/>
    </source>
</evidence>
<dbReference type="SUPFAM" id="SSF103473">
    <property type="entry name" value="MFS general substrate transporter"/>
    <property type="match status" value="1"/>
</dbReference>
<dbReference type="RefSeq" id="WP_345458312.1">
    <property type="nucleotide sequence ID" value="NZ_BAABHF010000010.1"/>
</dbReference>
<dbReference type="PANTHER" id="PTHR42910:SF1">
    <property type="entry name" value="MAJOR FACILITATOR SUPERFAMILY (MFS) PROFILE DOMAIN-CONTAINING PROTEIN"/>
    <property type="match status" value="1"/>
</dbReference>
<evidence type="ECO:0000256" key="5">
    <source>
        <dbReference type="SAM" id="MobiDB-lite"/>
    </source>
</evidence>
<evidence type="ECO:0000256" key="6">
    <source>
        <dbReference type="SAM" id="Phobius"/>
    </source>
</evidence>
<evidence type="ECO:0000256" key="3">
    <source>
        <dbReference type="ARBA" id="ARBA00022989"/>
    </source>
</evidence>
<feature type="compositionally biased region" description="Basic and acidic residues" evidence="5">
    <location>
        <begin position="430"/>
        <end position="442"/>
    </location>
</feature>
<feature type="domain" description="Major facilitator superfamily (MFS) profile" evidence="7">
    <location>
        <begin position="22"/>
        <end position="407"/>
    </location>
</feature>
<feature type="transmembrane region" description="Helical" evidence="6">
    <location>
        <begin position="118"/>
        <end position="140"/>
    </location>
</feature>
<feature type="transmembrane region" description="Helical" evidence="6">
    <location>
        <begin position="230"/>
        <end position="252"/>
    </location>
</feature>
<evidence type="ECO:0000256" key="1">
    <source>
        <dbReference type="ARBA" id="ARBA00004651"/>
    </source>
</evidence>
<proteinExistence type="predicted"/>
<feature type="transmembrane region" description="Helical" evidence="6">
    <location>
        <begin position="178"/>
        <end position="198"/>
    </location>
</feature>
<comment type="subcellular location">
    <subcellularLocation>
        <location evidence="1">Cell membrane</location>
        <topology evidence="1">Multi-pass membrane protein</topology>
    </subcellularLocation>
</comment>
<evidence type="ECO:0000313" key="9">
    <source>
        <dbReference type="Proteomes" id="UP001500503"/>
    </source>
</evidence>
<dbReference type="CDD" id="cd17324">
    <property type="entry name" value="MFS_NepI_like"/>
    <property type="match status" value="1"/>
</dbReference>
<dbReference type="InterPro" id="IPR011701">
    <property type="entry name" value="MFS"/>
</dbReference>
<evidence type="ECO:0000256" key="2">
    <source>
        <dbReference type="ARBA" id="ARBA00022692"/>
    </source>
</evidence>
<protein>
    <submittedName>
        <fullName evidence="8">MFS transporter</fullName>
    </submittedName>
</protein>
<reference evidence="9" key="1">
    <citation type="journal article" date="2019" name="Int. J. Syst. Evol. Microbiol.">
        <title>The Global Catalogue of Microorganisms (GCM) 10K type strain sequencing project: providing services to taxonomists for standard genome sequencing and annotation.</title>
        <authorList>
            <consortium name="The Broad Institute Genomics Platform"/>
            <consortium name="The Broad Institute Genome Sequencing Center for Infectious Disease"/>
            <person name="Wu L."/>
            <person name="Ma J."/>
        </authorList>
    </citation>
    <scope>NUCLEOTIDE SEQUENCE [LARGE SCALE GENOMIC DNA]</scope>
    <source>
        <strain evidence="9">JCM 17933</strain>
    </source>
</reference>
<keyword evidence="4 6" id="KW-0472">Membrane</keyword>
<keyword evidence="3 6" id="KW-1133">Transmembrane helix</keyword>
<dbReference type="EMBL" id="BAABHF010000010">
    <property type="protein sequence ID" value="GAA4485930.1"/>
    <property type="molecule type" value="Genomic_DNA"/>
</dbReference>
<comment type="caution">
    <text evidence="8">The sequence shown here is derived from an EMBL/GenBank/DDBJ whole genome shotgun (WGS) entry which is preliminary data.</text>
</comment>
<dbReference type="InterPro" id="IPR036259">
    <property type="entry name" value="MFS_trans_sf"/>
</dbReference>
<gene>
    <name evidence="8" type="ORF">GCM10023191_011280</name>
</gene>
<feature type="transmembrane region" description="Helical" evidence="6">
    <location>
        <begin position="147"/>
        <end position="166"/>
    </location>
</feature>
<feature type="transmembrane region" description="Helical" evidence="6">
    <location>
        <begin position="356"/>
        <end position="374"/>
    </location>
</feature>
<sequence>MTVTDRRPAAVPDEDLAEVRPSRRMILLLALTCGVAVGNIYFPQAISPSVAAGLHIGAGSAALVVTATQFGYAAGIFLLVPLGDRLPHRGLVVALLGLTGTGLLGASAAPALPPLAGASALIGLATVVAPIIGPMAAGLVPEDRRGVVSGTLLSGSIGGMLLSRTMGGALGEWLGWRAPYLLAAALSLTLAAVLARTLPRTSPPSGQRYPALLSASLRLLRDEPELRRSCFYQATIFAGFSAVWTGVALLLTGPAYGLSIRAVGALALVNAGTMVCTPIAGRLADRHGPDAVNLVCMVGVIVSALVLAGGARGGTAGLTALVLGSLLLDVAMQSGMVANQVRNYALRPEARSRVNTAYMTCAYLGGSVGSWLGARAYGRFGWWGVCGLAALLAVLALVRHVAAPRTRGSGRGDGVEGSKRPTMSTAGHPAEVRFDVPEDRDR</sequence>
<feature type="transmembrane region" description="Helical" evidence="6">
    <location>
        <begin position="316"/>
        <end position="335"/>
    </location>
</feature>
<feature type="region of interest" description="Disordered" evidence="5">
    <location>
        <begin position="405"/>
        <end position="442"/>
    </location>
</feature>
<feature type="transmembrane region" description="Helical" evidence="6">
    <location>
        <begin position="380"/>
        <end position="398"/>
    </location>
</feature>
<dbReference type="Proteomes" id="UP001500503">
    <property type="component" value="Unassembled WGS sequence"/>
</dbReference>
<dbReference type="Pfam" id="PF07690">
    <property type="entry name" value="MFS_1"/>
    <property type="match status" value="1"/>
</dbReference>
<feature type="transmembrane region" description="Helical" evidence="6">
    <location>
        <begin position="25"/>
        <end position="42"/>
    </location>
</feature>
<accession>A0ABP8PGN4</accession>
<keyword evidence="2 6" id="KW-0812">Transmembrane</keyword>
<evidence type="ECO:0000256" key="4">
    <source>
        <dbReference type="ARBA" id="ARBA00023136"/>
    </source>
</evidence>
<dbReference type="InterPro" id="IPR020846">
    <property type="entry name" value="MFS_dom"/>
</dbReference>
<name>A0ABP8PGN4_9ACTN</name>
<feature type="transmembrane region" description="Helical" evidence="6">
    <location>
        <begin position="258"/>
        <end position="279"/>
    </location>
</feature>
<dbReference type="Gene3D" id="1.20.1250.20">
    <property type="entry name" value="MFS general substrate transporter like domains"/>
    <property type="match status" value="1"/>
</dbReference>